<dbReference type="Proteomes" id="UP000649617">
    <property type="component" value="Unassembled WGS sequence"/>
</dbReference>
<feature type="non-terminal residue" evidence="1">
    <location>
        <position position="1"/>
    </location>
</feature>
<dbReference type="EMBL" id="CAJNIZ010019684">
    <property type="protein sequence ID" value="CAE7429651.1"/>
    <property type="molecule type" value="Genomic_DNA"/>
</dbReference>
<protein>
    <submittedName>
        <fullName evidence="1">Uncharacterized protein</fullName>
    </submittedName>
</protein>
<dbReference type="OrthoDB" id="442076at2759"/>
<organism evidence="1 2">
    <name type="scientific">Symbiodinium pilosum</name>
    <name type="common">Dinoflagellate</name>
    <dbReference type="NCBI Taxonomy" id="2952"/>
    <lineage>
        <taxon>Eukaryota</taxon>
        <taxon>Sar</taxon>
        <taxon>Alveolata</taxon>
        <taxon>Dinophyceae</taxon>
        <taxon>Suessiales</taxon>
        <taxon>Symbiodiniaceae</taxon>
        <taxon>Symbiodinium</taxon>
    </lineage>
</organism>
<sequence>VTADITYENVFVQDDRYTLSGGQKKNVYSGALEPNQPQTEQFHFYRSPKSEIYVDFIGTLLKEADFINGRVVFDNGMNLKLVWVRGGNVTPEQQDMGPVSVVVAHVVNVVADNATGADNSPAGAVVPPTTVVAA</sequence>
<evidence type="ECO:0000313" key="1">
    <source>
        <dbReference type="EMBL" id="CAE7429651.1"/>
    </source>
</evidence>
<reference evidence="1" key="1">
    <citation type="submission" date="2021-02" db="EMBL/GenBank/DDBJ databases">
        <authorList>
            <person name="Dougan E. K."/>
            <person name="Rhodes N."/>
            <person name="Thang M."/>
            <person name="Chan C."/>
        </authorList>
    </citation>
    <scope>NUCLEOTIDE SEQUENCE</scope>
</reference>
<proteinExistence type="predicted"/>
<dbReference type="AlphaFoldDB" id="A0A812R9P2"/>
<keyword evidence="2" id="KW-1185">Reference proteome</keyword>
<name>A0A812R9P2_SYMPI</name>
<gene>
    <name evidence="1" type="ORF">SPIL2461_LOCUS10512</name>
</gene>
<accession>A0A812R9P2</accession>
<comment type="caution">
    <text evidence="1">The sequence shown here is derived from an EMBL/GenBank/DDBJ whole genome shotgun (WGS) entry which is preliminary data.</text>
</comment>
<evidence type="ECO:0000313" key="2">
    <source>
        <dbReference type="Proteomes" id="UP000649617"/>
    </source>
</evidence>